<evidence type="ECO:0000256" key="4">
    <source>
        <dbReference type="SAM" id="SignalP"/>
    </source>
</evidence>
<dbReference type="FunFam" id="3.40.50.300:FF:000366">
    <property type="entry name" value="GTPase, IMAP family member 2"/>
    <property type="match status" value="1"/>
</dbReference>
<dbReference type="Gene3D" id="3.40.50.300">
    <property type="entry name" value="P-loop containing nucleotide triphosphate hydrolases"/>
    <property type="match status" value="1"/>
</dbReference>
<dbReference type="InterPro" id="IPR027417">
    <property type="entry name" value="P-loop_NTPase"/>
</dbReference>
<proteinExistence type="inferred from homology"/>
<feature type="domain" description="AIG1-type G" evidence="5">
    <location>
        <begin position="34"/>
        <end position="234"/>
    </location>
</feature>
<dbReference type="PANTHER" id="PTHR10903">
    <property type="entry name" value="GTPASE, IMAP FAMILY MEMBER-RELATED"/>
    <property type="match status" value="1"/>
</dbReference>
<organism evidence="6 7">
    <name type="scientific">Xiphophorus maculatus</name>
    <name type="common">Southern platyfish</name>
    <name type="synonym">Platypoecilus maculatus</name>
    <dbReference type="NCBI Taxonomy" id="8083"/>
    <lineage>
        <taxon>Eukaryota</taxon>
        <taxon>Metazoa</taxon>
        <taxon>Chordata</taxon>
        <taxon>Craniata</taxon>
        <taxon>Vertebrata</taxon>
        <taxon>Euteleostomi</taxon>
        <taxon>Actinopterygii</taxon>
        <taxon>Neopterygii</taxon>
        <taxon>Teleostei</taxon>
        <taxon>Neoteleostei</taxon>
        <taxon>Acanthomorphata</taxon>
        <taxon>Ovalentaria</taxon>
        <taxon>Atherinomorphae</taxon>
        <taxon>Cyprinodontiformes</taxon>
        <taxon>Poeciliidae</taxon>
        <taxon>Poeciliinae</taxon>
        <taxon>Xiphophorus</taxon>
    </lineage>
</organism>
<dbReference type="Proteomes" id="UP000002852">
    <property type="component" value="Unassembled WGS sequence"/>
</dbReference>
<dbReference type="Ensembl" id="ENSXMAT00000012623.2">
    <property type="protein sequence ID" value="ENSXMAP00000012607.1"/>
    <property type="gene ID" value="ENSXMAG00000012592.2"/>
</dbReference>
<accession>M4ADR3</accession>
<dbReference type="SUPFAM" id="SSF52540">
    <property type="entry name" value="P-loop containing nucleoside triphosphate hydrolases"/>
    <property type="match status" value="1"/>
</dbReference>
<dbReference type="Ensembl" id="ENSXMAT00000035169.1">
    <property type="protein sequence ID" value="ENSXMAP00000026514.1"/>
    <property type="gene ID" value="ENSXMAG00000012592.2"/>
</dbReference>
<evidence type="ECO:0000256" key="2">
    <source>
        <dbReference type="ARBA" id="ARBA00022741"/>
    </source>
</evidence>
<name>M4ADR3_XIPMA</name>
<dbReference type="GeneID" id="102237701"/>
<evidence type="ECO:0000256" key="3">
    <source>
        <dbReference type="ARBA" id="ARBA00023134"/>
    </source>
</evidence>
<sequence length="325" mass="37207">MLDGKAWNRACFHLLVFALCGVMAHCQSQSKGFSKQQTLFLVGKTGSGKSASGNTILGRSVFREDASAESVTKTCERRERLEGDRNIVVIDSPGIFDTDKTQVQLKEDIEQCVKLSVPGPHAFLLVINLKSRFTKEEKDTVKWIQDNFGSAAATYTIVLFTHTDLLRGKSVEDYVAESKQLQTLIQQCGGRYHSLINGQSSDRKQVTELLDKIDEMVQINGGDHYTNSMYKDAQRKLEEEEVRAWWEEEERKRQSERERCKNEYERERQKDREKRERDEKFSFWCKLLSLTAKGLMMTNYFYLVKIGGAVGFFVADCELIGSVFS</sequence>
<comment type="similarity">
    <text evidence="1">Belongs to the TRAFAC class TrmE-Era-EngA-EngB-Septin-like GTPase superfamily. AIG1/Toc34/Toc159-like paraseptin GTPase family. IAN subfamily.</text>
</comment>
<dbReference type="HOGENOM" id="CLU_010468_0_3_1"/>
<dbReference type="CDD" id="cd01852">
    <property type="entry name" value="AIG1"/>
    <property type="match status" value="1"/>
</dbReference>
<evidence type="ECO:0000313" key="6">
    <source>
        <dbReference type="Ensembl" id="ENSXMAP00000012607.1"/>
    </source>
</evidence>
<evidence type="ECO:0000313" key="7">
    <source>
        <dbReference type="Proteomes" id="UP000002852"/>
    </source>
</evidence>
<evidence type="ECO:0000256" key="1">
    <source>
        <dbReference type="ARBA" id="ARBA00008535"/>
    </source>
</evidence>
<dbReference type="GO" id="GO:0005525">
    <property type="term" value="F:GTP binding"/>
    <property type="evidence" value="ECO:0007669"/>
    <property type="project" value="UniProtKB-KW"/>
</dbReference>
<feature type="signal peptide" evidence="4">
    <location>
        <begin position="1"/>
        <end position="26"/>
    </location>
</feature>
<dbReference type="InterPro" id="IPR006703">
    <property type="entry name" value="G_AIG1"/>
</dbReference>
<dbReference type="PROSITE" id="PS51720">
    <property type="entry name" value="G_AIG1"/>
    <property type="match status" value="1"/>
</dbReference>
<keyword evidence="7" id="KW-1185">Reference proteome</keyword>
<keyword evidence="4" id="KW-0732">Signal</keyword>
<reference evidence="6" key="3">
    <citation type="submission" date="2025-05" db="UniProtKB">
        <authorList>
            <consortium name="Ensembl"/>
        </authorList>
    </citation>
    <scope>IDENTIFICATION</scope>
    <source>
        <strain evidence="6">JP 163 A</strain>
    </source>
</reference>
<keyword evidence="2" id="KW-0547">Nucleotide-binding</keyword>
<dbReference type="AlphaFoldDB" id="M4ADR3"/>
<dbReference type="RefSeq" id="XP_023189741.1">
    <property type="nucleotide sequence ID" value="XM_023333973.1"/>
</dbReference>
<evidence type="ECO:0000259" key="5">
    <source>
        <dbReference type="PROSITE" id="PS51720"/>
    </source>
</evidence>
<dbReference type="STRING" id="8083.ENSXMAP00000026514"/>
<dbReference type="InterPro" id="IPR045058">
    <property type="entry name" value="GIMA/IAN/Toc"/>
</dbReference>
<feature type="chain" id="PRO_5044736760" evidence="4">
    <location>
        <begin position="27"/>
        <end position="325"/>
    </location>
</feature>
<dbReference type="Pfam" id="PF04548">
    <property type="entry name" value="AIG1"/>
    <property type="match status" value="1"/>
</dbReference>
<dbReference type="RefSeq" id="XP_023189740.1">
    <property type="nucleotide sequence ID" value="XM_023333972.1"/>
</dbReference>
<protein>
    <submittedName>
        <fullName evidence="6">GTPase IMAP family member 7-like</fullName>
    </submittedName>
</protein>
<dbReference type="PANTHER" id="PTHR10903:SF188">
    <property type="entry name" value="GTPASE IMAP FAMILY MEMBER 2-LIKE-RELATED"/>
    <property type="match status" value="1"/>
</dbReference>
<dbReference type="GeneTree" id="ENSGT01140000282522"/>
<reference evidence="7" key="1">
    <citation type="submission" date="2012-01" db="EMBL/GenBank/DDBJ databases">
        <authorList>
            <person name="Walter R."/>
            <person name="Schartl M."/>
            <person name="Warren W."/>
        </authorList>
    </citation>
    <scope>NUCLEOTIDE SEQUENCE [LARGE SCALE GENOMIC DNA]</scope>
    <source>
        <strain evidence="7">JP 163 A</strain>
    </source>
</reference>
<reference evidence="7" key="2">
    <citation type="journal article" date="2013" name="Nat. Genet.">
        <title>The genome of the platyfish, Xiphophorus maculatus, provides insights into evolutionary adaptation and several complex traits.</title>
        <authorList>
            <person name="Schartl M."/>
            <person name="Walter R.B."/>
            <person name="Shen Y."/>
            <person name="Garcia T."/>
            <person name="Catchen J."/>
            <person name="Amores A."/>
            <person name="Braasch I."/>
            <person name="Chalopin D."/>
            <person name="Volff J.N."/>
            <person name="Lesch K.P."/>
            <person name="Bisazza A."/>
            <person name="Minx P."/>
            <person name="Hillier L."/>
            <person name="Wilson R.K."/>
            <person name="Fuerstenberg S."/>
            <person name="Boore J."/>
            <person name="Searle S."/>
            <person name="Postlethwait J.H."/>
            <person name="Warren W.C."/>
        </authorList>
    </citation>
    <scope>NUCLEOTIDE SEQUENCE [LARGE SCALE GENOMIC DNA]</scope>
    <source>
        <strain evidence="7">JP 163 A</strain>
    </source>
</reference>
<dbReference type="OMA" id="RINLKEW"/>
<keyword evidence="3" id="KW-0342">GTP-binding</keyword>